<proteinExistence type="inferred from homology"/>
<dbReference type="Pfam" id="PF06884">
    <property type="entry name" value="DUF1264"/>
    <property type="match status" value="1"/>
</dbReference>
<dbReference type="PANTHER" id="PTHR31360:SF0">
    <property type="entry name" value="OIL BODY-ASSOCIATED PROTEIN 1B"/>
    <property type="match status" value="1"/>
</dbReference>
<evidence type="ECO:0000256" key="1">
    <source>
        <dbReference type="ARBA" id="ARBA00009740"/>
    </source>
</evidence>
<name>A0A540LJE0_MALBA</name>
<dbReference type="InterPro" id="IPR010686">
    <property type="entry name" value="OBAP-like"/>
</dbReference>
<accession>A0A540LJE0</accession>
<sequence>MSTTHKQVPGEPTKMGTTLLETSTSTIQAFGPVNRIHQHLCAFHFYSHDMTRQVETTTTAPTRTRKI</sequence>
<comment type="caution">
    <text evidence="2">The sequence shown here is derived from an EMBL/GenBank/DDBJ whole genome shotgun (WGS) entry which is preliminary data.</text>
</comment>
<keyword evidence="3" id="KW-1185">Reference proteome</keyword>
<protein>
    <submittedName>
        <fullName evidence="2">Uncharacterized protein</fullName>
    </submittedName>
</protein>
<dbReference type="AlphaFoldDB" id="A0A540LJE0"/>
<dbReference type="EMBL" id="VIEB01000562">
    <property type="protein sequence ID" value="TQD86574.1"/>
    <property type="molecule type" value="Genomic_DNA"/>
</dbReference>
<organism evidence="2 3">
    <name type="scientific">Malus baccata</name>
    <name type="common">Siberian crab apple</name>
    <name type="synonym">Pyrus baccata</name>
    <dbReference type="NCBI Taxonomy" id="106549"/>
    <lineage>
        <taxon>Eukaryota</taxon>
        <taxon>Viridiplantae</taxon>
        <taxon>Streptophyta</taxon>
        <taxon>Embryophyta</taxon>
        <taxon>Tracheophyta</taxon>
        <taxon>Spermatophyta</taxon>
        <taxon>Magnoliopsida</taxon>
        <taxon>eudicotyledons</taxon>
        <taxon>Gunneridae</taxon>
        <taxon>Pentapetalae</taxon>
        <taxon>rosids</taxon>
        <taxon>fabids</taxon>
        <taxon>Rosales</taxon>
        <taxon>Rosaceae</taxon>
        <taxon>Amygdaloideae</taxon>
        <taxon>Maleae</taxon>
        <taxon>Malus</taxon>
    </lineage>
</organism>
<reference evidence="2 3" key="1">
    <citation type="journal article" date="2019" name="G3 (Bethesda)">
        <title>Sequencing of a Wild Apple (Malus baccata) Genome Unravels the Differences Between Cultivated and Wild Apple Species Regarding Disease Resistance and Cold Tolerance.</title>
        <authorList>
            <person name="Chen X."/>
        </authorList>
    </citation>
    <scope>NUCLEOTIDE SEQUENCE [LARGE SCALE GENOMIC DNA]</scope>
    <source>
        <strain evidence="3">cv. Shandingzi</strain>
        <tissue evidence="2">Leaves</tissue>
    </source>
</reference>
<comment type="similarity">
    <text evidence="1">Belongs to the OBAP family.</text>
</comment>
<dbReference type="Proteomes" id="UP000315295">
    <property type="component" value="Unassembled WGS sequence"/>
</dbReference>
<evidence type="ECO:0000313" key="3">
    <source>
        <dbReference type="Proteomes" id="UP000315295"/>
    </source>
</evidence>
<gene>
    <name evidence="2" type="ORF">C1H46_027906</name>
</gene>
<dbReference type="PANTHER" id="PTHR31360">
    <property type="match status" value="1"/>
</dbReference>
<evidence type="ECO:0000313" key="2">
    <source>
        <dbReference type="EMBL" id="TQD86574.1"/>
    </source>
</evidence>